<evidence type="ECO:0000313" key="1">
    <source>
        <dbReference type="EMBL" id="CAI9582548.1"/>
    </source>
</evidence>
<name>A0ABN9ED14_9NEOB</name>
<evidence type="ECO:0000313" key="2">
    <source>
        <dbReference type="Proteomes" id="UP001162483"/>
    </source>
</evidence>
<dbReference type="EMBL" id="CATNWA010015370">
    <property type="protein sequence ID" value="CAI9582548.1"/>
    <property type="molecule type" value="Genomic_DNA"/>
</dbReference>
<reference evidence="1" key="1">
    <citation type="submission" date="2023-05" db="EMBL/GenBank/DDBJ databases">
        <authorList>
            <person name="Stuckert A."/>
        </authorList>
    </citation>
    <scope>NUCLEOTIDE SEQUENCE</scope>
</reference>
<proteinExistence type="predicted"/>
<keyword evidence="2" id="KW-1185">Reference proteome</keyword>
<accession>A0ABN9ED14</accession>
<dbReference type="Proteomes" id="UP001162483">
    <property type="component" value="Unassembled WGS sequence"/>
</dbReference>
<protein>
    <submittedName>
        <fullName evidence="1">Uncharacterized protein</fullName>
    </submittedName>
</protein>
<organism evidence="1 2">
    <name type="scientific">Staurois parvus</name>
    <dbReference type="NCBI Taxonomy" id="386267"/>
    <lineage>
        <taxon>Eukaryota</taxon>
        <taxon>Metazoa</taxon>
        <taxon>Chordata</taxon>
        <taxon>Craniata</taxon>
        <taxon>Vertebrata</taxon>
        <taxon>Euteleostomi</taxon>
        <taxon>Amphibia</taxon>
        <taxon>Batrachia</taxon>
        <taxon>Anura</taxon>
        <taxon>Neobatrachia</taxon>
        <taxon>Ranoidea</taxon>
        <taxon>Ranidae</taxon>
        <taxon>Staurois</taxon>
    </lineage>
</organism>
<sequence length="87" mass="9039">MGTRAHLFEWTPVPRDTQGKLPCTTLENAARTGASVPSTVAFPSAGGVPLELMSPARGSAILCSGGAAAQIFVWIRSGTTRIDVNRG</sequence>
<comment type="caution">
    <text evidence="1">The sequence shown here is derived from an EMBL/GenBank/DDBJ whole genome shotgun (WGS) entry which is preliminary data.</text>
</comment>
<gene>
    <name evidence="1" type="ORF">SPARVUS_LOCUS9669391</name>
</gene>